<evidence type="ECO:0000313" key="3">
    <source>
        <dbReference type="Proteomes" id="UP001432062"/>
    </source>
</evidence>
<evidence type="ECO:0008006" key="4">
    <source>
        <dbReference type="Google" id="ProtNLM"/>
    </source>
</evidence>
<name>A0ABZ1Z4E4_9NOCA</name>
<dbReference type="RefSeq" id="WP_327094828.1">
    <property type="nucleotide sequence ID" value="NZ_CP109149.1"/>
</dbReference>
<dbReference type="EMBL" id="CP109441">
    <property type="protein sequence ID" value="WUV50133.1"/>
    <property type="molecule type" value="Genomic_DNA"/>
</dbReference>
<evidence type="ECO:0000313" key="2">
    <source>
        <dbReference type="EMBL" id="WUV50133.1"/>
    </source>
</evidence>
<accession>A0ABZ1Z4E4</accession>
<organism evidence="2 3">
    <name type="scientific">Nocardia vinacea</name>
    <dbReference type="NCBI Taxonomy" id="96468"/>
    <lineage>
        <taxon>Bacteria</taxon>
        <taxon>Bacillati</taxon>
        <taxon>Actinomycetota</taxon>
        <taxon>Actinomycetes</taxon>
        <taxon>Mycobacteriales</taxon>
        <taxon>Nocardiaceae</taxon>
        <taxon>Nocardia</taxon>
    </lineage>
</organism>
<gene>
    <name evidence="2" type="ORF">OG563_19250</name>
</gene>
<evidence type="ECO:0000256" key="1">
    <source>
        <dbReference type="SAM" id="MobiDB-lite"/>
    </source>
</evidence>
<dbReference type="SUPFAM" id="SSF103647">
    <property type="entry name" value="TSP type-3 repeat"/>
    <property type="match status" value="1"/>
</dbReference>
<proteinExistence type="predicted"/>
<feature type="region of interest" description="Disordered" evidence="1">
    <location>
        <begin position="121"/>
        <end position="141"/>
    </location>
</feature>
<protein>
    <recommendedName>
        <fullName evidence="4">Pullulanase</fullName>
    </recommendedName>
</protein>
<dbReference type="Proteomes" id="UP001432062">
    <property type="component" value="Chromosome"/>
</dbReference>
<sequence length="167" mass="17993">MNEIEYVFGTGDGTVHVWTSQADLDLSGSGVGDAVGLDFDGDGLVDDVLWDSHGTGVADVAGLDLDDDGVLDHFFTDPTGNGTWNHQITGSPADADSEHLAWIERTEPEPDHLAADQFGAALSNDDEPPRDSRSFDPQAPIEHVAALRDHRTWSGDESTYPTMPFNE</sequence>
<dbReference type="InterPro" id="IPR028974">
    <property type="entry name" value="TSP_type-3_rpt"/>
</dbReference>
<keyword evidence="3" id="KW-1185">Reference proteome</keyword>
<reference evidence="2" key="1">
    <citation type="submission" date="2022-10" db="EMBL/GenBank/DDBJ databases">
        <title>The complete genomes of actinobacterial strains from the NBC collection.</title>
        <authorList>
            <person name="Joergensen T.S."/>
            <person name="Alvarez Arevalo M."/>
            <person name="Sterndorff E.B."/>
            <person name="Faurdal D."/>
            <person name="Vuksanovic O."/>
            <person name="Mourched A.-S."/>
            <person name="Charusanti P."/>
            <person name="Shaw S."/>
            <person name="Blin K."/>
            <person name="Weber T."/>
        </authorList>
    </citation>
    <scope>NUCLEOTIDE SEQUENCE</scope>
    <source>
        <strain evidence="2">NBC_01482</strain>
    </source>
</reference>